<dbReference type="PATRIC" id="fig|1346791.3.peg.3116"/>
<evidence type="ECO:0000256" key="3">
    <source>
        <dbReference type="PIRSR" id="PIRSR602401-1"/>
    </source>
</evidence>
<dbReference type="EMBL" id="AUWY01000111">
    <property type="protein sequence ID" value="EQB31084.1"/>
    <property type="molecule type" value="Genomic_DNA"/>
</dbReference>
<keyword evidence="6" id="KW-1185">Reference proteome</keyword>
<keyword evidence="4" id="KW-0560">Oxidoreductase</keyword>
<name>T0K3D1_9SPHN</name>
<dbReference type="PROSITE" id="PS00086">
    <property type="entry name" value="CYTOCHROME_P450"/>
    <property type="match status" value="1"/>
</dbReference>
<dbReference type="PANTHER" id="PTHR24305:SF166">
    <property type="entry name" value="CYTOCHROME P450 12A4, MITOCHONDRIAL-RELATED"/>
    <property type="match status" value="1"/>
</dbReference>
<dbReference type="eggNOG" id="COG2124">
    <property type="taxonomic scope" value="Bacteria"/>
</dbReference>
<keyword evidence="3 4" id="KW-0349">Heme</keyword>
<dbReference type="PANTHER" id="PTHR24305">
    <property type="entry name" value="CYTOCHROME P450"/>
    <property type="match status" value="1"/>
</dbReference>
<feature type="binding site" description="axial binding residue" evidence="3">
    <location>
        <position position="406"/>
    </location>
    <ligand>
        <name>heme</name>
        <dbReference type="ChEBI" id="CHEBI:30413"/>
    </ligand>
    <ligandPart>
        <name>Fe</name>
        <dbReference type="ChEBI" id="CHEBI:18248"/>
    </ligandPart>
</feature>
<evidence type="ECO:0000256" key="1">
    <source>
        <dbReference type="ARBA" id="ARBA00001971"/>
    </source>
</evidence>
<sequence>MTELFTPPYPQPPRNKRGFITRFITAWDSWIHVLFEKSYTMKMGEIKTPGQHMYIANELELVERIMGQAKEFPKHEEMVTSLAPLIGNSVFTANGDDWEEQRAMVNPAFQHTALAKTLPMMVEAADDLIARFDAINAEKGGGPIDIDPLMTHVAADIIFRTLFSVSLDPAGSLTIHKAFSRFQRQAQSASMLRMYKLPSFGFMARSHKRAREIHKVFEPIVRDRYDQFHRDGTIAHHDILQSLFEAKHPVTGEPFTFHQVMEQVSIIFLAGHETSASLMTWALYLLGECQQIQERLREEVERLAGDAPFTGAAVREMTLVRNVVRETLRLYPPVPFLPREVICPVQMRDKHLEKGAMLVVAPWLVQRNRDNWACPHAFDPDRFEKPENQEMVKRAYLPFGKGPRICIGAGFAQQEAMIVVAAMVRHFHIISPADDKPEPISRLTIRPKHGLRLVLAKR</sequence>
<dbReference type="RefSeq" id="WP_021318901.1">
    <property type="nucleotide sequence ID" value="NZ_AUWY01000111.1"/>
</dbReference>
<comment type="cofactor">
    <cofactor evidence="1 3">
        <name>heme</name>
        <dbReference type="ChEBI" id="CHEBI:30413"/>
    </cofactor>
</comment>
<dbReference type="STRING" id="1346791.M529_16175"/>
<accession>T0K3D1</accession>
<dbReference type="InterPro" id="IPR050121">
    <property type="entry name" value="Cytochrome_P450_monoxygenase"/>
</dbReference>
<dbReference type="GO" id="GO:0020037">
    <property type="term" value="F:heme binding"/>
    <property type="evidence" value="ECO:0007669"/>
    <property type="project" value="InterPro"/>
</dbReference>
<dbReference type="OrthoDB" id="9764248at2"/>
<dbReference type="AlphaFoldDB" id="T0K3D1"/>
<protein>
    <recommendedName>
        <fullName evidence="7">Cytochrome P450</fullName>
    </recommendedName>
</protein>
<dbReference type="Pfam" id="PF00067">
    <property type="entry name" value="p450"/>
    <property type="match status" value="1"/>
</dbReference>
<evidence type="ECO:0000256" key="2">
    <source>
        <dbReference type="ARBA" id="ARBA00010617"/>
    </source>
</evidence>
<dbReference type="InterPro" id="IPR002401">
    <property type="entry name" value="Cyt_P450_E_grp-I"/>
</dbReference>
<comment type="similarity">
    <text evidence="2 4">Belongs to the cytochrome P450 family.</text>
</comment>
<keyword evidence="4" id="KW-0503">Monooxygenase</keyword>
<dbReference type="InterPro" id="IPR017972">
    <property type="entry name" value="Cyt_P450_CS"/>
</dbReference>
<evidence type="ECO:0008006" key="7">
    <source>
        <dbReference type="Google" id="ProtNLM"/>
    </source>
</evidence>
<keyword evidence="3 4" id="KW-0408">Iron</keyword>
<dbReference type="Proteomes" id="UP000015523">
    <property type="component" value="Unassembled WGS sequence"/>
</dbReference>
<dbReference type="InterPro" id="IPR036396">
    <property type="entry name" value="Cyt_P450_sf"/>
</dbReference>
<dbReference type="PRINTS" id="PR00385">
    <property type="entry name" value="P450"/>
</dbReference>
<evidence type="ECO:0000313" key="5">
    <source>
        <dbReference type="EMBL" id="EQB31084.1"/>
    </source>
</evidence>
<dbReference type="SUPFAM" id="SSF48264">
    <property type="entry name" value="Cytochrome P450"/>
    <property type="match status" value="1"/>
</dbReference>
<keyword evidence="3 4" id="KW-0479">Metal-binding</keyword>
<gene>
    <name evidence="5" type="ORF">M529_16175</name>
</gene>
<comment type="caution">
    <text evidence="5">The sequence shown here is derived from an EMBL/GenBank/DDBJ whole genome shotgun (WGS) entry which is preliminary data.</text>
</comment>
<evidence type="ECO:0000256" key="4">
    <source>
        <dbReference type="RuleBase" id="RU000461"/>
    </source>
</evidence>
<dbReference type="PRINTS" id="PR00463">
    <property type="entry name" value="EP450I"/>
</dbReference>
<dbReference type="Gene3D" id="1.10.630.10">
    <property type="entry name" value="Cytochrome P450"/>
    <property type="match status" value="1"/>
</dbReference>
<dbReference type="GO" id="GO:0005506">
    <property type="term" value="F:iron ion binding"/>
    <property type="evidence" value="ECO:0007669"/>
    <property type="project" value="InterPro"/>
</dbReference>
<dbReference type="InterPro" id="IPR001128">
    <property type="entry name" value="Cyt_P450"/>
</dbReference>
<reference evidence="5 6" key="1">
    <citation type="journal article" date="2013" name="Genome Announc.">
        <title>Draft Genome Sequence of Sphingobium ummariense Strain RL-3, a Hexachlorocyclohexane-Degrading Bacterium.</title>
        <authorList>
            <person name="Kohli P."/>
            <person name="Dua A."/>
            <person name="Sangwan N."/>
            <person name="Oldach P."/>
            <person name="Khurana J.P."/>
            <person name="Lal R."/>
        </authorList>
    </citation>
    <scope>NUCLEOTIDE SEQUENCE [LARGE SCALE GENOMIC DNA]</scope>
    <source>
        <strain evidence="5 6">RL-3</strain>
    </source>
</reference>
<organism evidence="5 6">
    <name type="scientific">Sphingobium ummariense RL-3</name>
    <dbReference type="NCBI Taxonomy" id="1346791"/>
    <lineage>
        <taxon>Bacteria</taxon>
        <taxon>Pseudomonadati</taxon>
        <taxon>Pseudomonadota</taxon>
        <taxon>Alphaproteobacteria</taxon>
        <taxon>Sphingomonadales</taxon>
        <taxon>Sphingomonadaceae</taxon>
        <taxon>Sphingobium</taxon>
    </lineage>
</organism>
<proteinExistence type="inferred from homology"/>
<evidence type="ECO:0000313" key="6">
    <source>
        <dbReference type="Proteomes" id="UP000015523"/>
    </source>
</evidence>
<dbReference type="GO" id="GO:0004497">
    <property type="term" value="F:monooxygenase activity"/>
    <property type="evidence" value="ECO:0007669"/>
    <property type="project" value="UniProtKB-KW"/>
</dbReference>
<dbReference type="GO" id="GO:0016705">
    <property type="term" value="F:oxidoreductase activity, acting on paired donors, with incorporation or reduction of molecular oxygen"/>
    <property type="evidence" value="ECO:0007669"/>
    <property type="project" value="InterPro"/>
</dbReference>